<dbReference type="RefSeq" id="WP_101808685.1">
    <property type="nucleotide sequence ID" value="NZ_NFEZ01000004.1"/>
</dbReference>
<feature type="region of interest" description="Disordered" evidence="1">
    <location>
        <begin position="332"/>
        <end position="351"/>
    </location>
</feature>
<evidence type="ECO:0000256" key="2">
    <source>
        <dbReference type="SAM" id="SignalP"/>
    </source>
</evidence>
<feature type="signal peptide" evidence="2">
    <location>
        <begin position="1"/>
        <end position="23"/>
    </location>
</feature>
<dbReference type="SMART" id="SM00460">
    <property type="entry name" value="TGc"/>
    <property type="match status" value="1"/>
</dbReference>
<dbReference type="InterPro" id="IPR052557">
    <property type="entry name" value="CAP/Cytokinesis_protein"/>
</dbReference>
<dbReference type="Gene3D" id="3.10.620.30">
    <property type="match status" value="1"/>
</dbReference>
<dbReference type="Proteomes" id="UP000234789">
    <property type="component" value="Unassembled WGS sequence"/>
</dbReference>
<gene>
    <name evidence="4" type="ORF">B8V81_3158</name>
</gene>
<keyword evidence="5" id="KW-1185">Reference proteome</keyword>
<name>A0A2N5N2Z6_9BACL</name>
<organism evidence="4 5">
    <name type="scientific">Paenibacillus pasadenensis</name>
    <dbReference type="NCBI Taxonomy" id="217090"/>
    <lineage>
        <taxon>Bacteria</taxon>
        <taxon>Bacillati</taxon>
        <taxon>Bacillota</taxon>
        <taxon>Bacilli</taxon>
        <taxon>Bacillales</taxon>
        <taxon>Paenibacillaceae</taxon>
        <taxon>Paenibacillus</taxon>
    </lineage>
</organism>
<dbReference type="GO" id="GO:0005737">
    <property type="term" value="C:cytoplasm"/>
    <property type="evidence" value="ECO:0007669"/>
    <property type="project" value="TreeGrafter"/>
</dbReference>
<dbReference type="InterPro" id="IPR038765">
    <property type="entry name" value="Papain-like_cys_pep_sf"/>
</dbReference>
<protein>
    <submittedName>
        <fullName evidence="4">Putative S-layer protein</fullName>
    </submittedName>
</protein>
<evidence type="ECO:0000313" key="5">
    <source>
        <dbReference type="Proteomes" id="UP000234789"/>
    </source>
</evidence>
<dbReference type="SUPFAM" id="SSF54001">
    <property type="entry name" value="Cysteine proteinases"/>
    <property type="match status" value="1"/>
</dbReference>
<dbReference type="EMBL" id="NFEZ01000004">
    <property type="protein sequence ID" value="PLT44727.1"/>
    <property type="molecule type" value="Genomic_DNA"/>
</dbReference>
<keyword evidence="2" id="KW-0732">Signal</keyword>
<evidence type="ECO:0000313" key="4">
    <source>
        <dbReference type="EMBL" id="PLT44727.1"/>
    </source>
</evidence>
<dbReference type="Pfam" id="PF01841">
    <property type="entry name" value="Transglut_core"/>
    <property type="match status" value="1"/>
</dbReference>
<feature type="region of interest" description="Disordered" evidence="1">
    <location>
        <begin position="54"/>
        <end position="111"/>
    </location>
</feature>
<feature type="domain" description="Transglutaminase-like" evidence="3">
    <location>
        <begin position="249"/>
        <end position="305"/>
    </location>
</feature>
<accession>A0A2N5N2Z6</accession>
<reference evidence="4 5" key="1">
    <citation type="submission" date="2017-05" db="EMBL/GenBank/DDBJ databases">
        <title>Functional genome analysis of Paenibacillus pasadenensis strain R16: insights on endophytic life style and antifungal activity.</title>
        <authorList>
            <person name="Passera A."/>
            <person name="Marcolungo L."/>
            <person name="Casati P."/>
            <person name="Brasca M."/>
            <person name="Quaglino F."/>
            <person name="Delledonne M."/>
        </authorList>
    </citation>
    <scope>NUCLEOTIDE SEQUENCE [LARGE SCALE GENOMIC DNA]</scope>
    <source>
        <strain evidence="4 5">R16</strain>
    </source>
</reference>
<dbReference type="AlphaFoldDB" id="A0A2N5N2Z6"/>
<feature type="chain" id="PRO_5038666061" evidence="2">
    <location>
        <begin position="24"/>
        <end position="351"/>
    </location>
</feature>
<dbReference type="InterPro" id="IPR002931">
    <property type="entry name" value="Transglutaminase-like"/>
</dbReference>
<feature type="compositionally biased region" description="Low complexity" evidence="1">
    <location>
        <begin position="59"/>
        <end position="101"/>
    </location>
</feature>
<proteinExistence type="predicted"/>
<dbReference type="PANTHER" id="PTHR46333:SF2">
    <property type="entry name" value="CYTOKINESIS PROTEIN 3"/>
    <property type="match status" value="1"/>
</dbReference>
<evidence type="ECO:0000256" key="1">
    <source>
        <dbReference type="SAM" id="MobiDB-lite"/>
    </source>
</evidence>
<sequence length="351" mass="37752">MRHRIANLLLALSLAVSIYVVEARVGSPAQADGLAGTDAATVAAVEPGSGAVGFGKSQADAAEPSGGPAGAGAESVSESGPGQGAKPSAGSAAAGTPGQPGEASAQPRSDISAAADEARARLVDGLAEGFRSRSPEFRLTFKGGHEQLVELMPELVQQGLYQDDYTAYVLQSYAYKIRSAAGTSTITMTAKYRETPEQTAEVARRSKEIVASLVRPGMSEEQKAGAIHDWIVRHVRYDESLTRYTAYEALELRSAVCQGYALLAYRMLTDAGLEARIAEGTVDTGDHAWNLVRIDGSWHHMDTTWDDPLPDRGDEVSRRYYLLSDEEMRQDHEWTKPYPEAPESLPAVRKR</sequence>
<evidence type="ECO:0000259" key="3">
    <source>
        <dbReference type="SMART" id="SM00460"/>
    </source>
</evidence>
<dbReference type="PANTHER" id="PTHR46333">
    <property type="entry name" value="CYTOKINESIS PROTEIN 3"/>
    <property type="match status" value="1"/>
</dbReference>
<comment type="caution">
    <text evidence="4">The sequence shown here is derived from an EMBL/GenBank/DDBJ whole genome shotgun (WGS) entry which is preliminary data.</text>
</comment>